<name>A0A4R2JQT7_9PSEU</name>
<evidence type="ECO:0000313" key="16">
    <source>
        <dbReference type="EMBL" id="TCO59558.1"/>
    </source>
</evidence>
<keyword evidence="10" id="KW-0503">Monooxygenase</keyword>
<evidence type="ECO:0000256" key="5">
    <source>
        <dbReference type="ARBA" id="ARBA00016406"/>
    </source>
</evidence>
<comment type="catalytic activity">
    <reaction evidence="15">
        <text>L-lysine + NADPH + O2 = N(6)-hydroxy-L-lysine + NADP(+) + H2O</text>
        <dbReference type="Rhea" id="RHEA:23228"/>
        <dbReference type="ChEBI" id="CHEBI:15377"/>
        <dbReference type="ChEBI" id="CHEBI:15379"/>
        <dbReference type="ChEBI" id="CHEBI:32551"/>
        <dbReference type="ChEBI" id="CHEBI:57783"/>
        <dbReference type="ChEBI" id="CHEBI:57820"/>
        <dbReference type="ChEBI" id="CHEBI:58349"/>
        <dbReference type="EC" id="1.14.13.59"/>
    </reaction>
</comment>
<dbReference type="EC" id="1.14.13.59" evidence="4"/>
<evidence type="ECO:0000256" key="3">
    <source>
        <dbReference type="ARBA" id="ARBA00007588"/>
    </source>
</evidence>
<accession>A0A4R2JQT7</accession>
<evidence type="ECO:0000256" key="8">
    <source>
        <dbReference type="ARBA" id="ARBA00022857"/>
    </source>
</evidence>
<dbReference type="Pfam" id="PF13434">
    <property type="entry name" value="Lys_Orn_oxgnase"/>
    <property type="match status" value="1"/>
</dbReference>
<evidence type="ECO:0000256" key="9">
    <source>
        <dbReference type="ARBA" id="ARBA00023002"/>
    </source>
</evidence>
<dbReference type="EMBL" id="SLWS01000004">
    <property type="protein sequence ID" value="TCO59558.1"/>
    <property type="molecule type" value="Genomic_DNA"/>
</dbReference>
<dbReference type="PANTHER" id="PTHR42802">
    <property type="entry name" value="MONOOXYGENASE"/>
    <property type="match status" value="1"/>
</dbReference>
<evidence type="ECO:0000256" key="12">
    <source>
        <dbReference type="ARBA" id="ARBA00031158"/>
    </source>
</evidence>
<dbReference type="Gene3D" id="3.50.50.60">
    <property type="entry name" value="FAD/NAD(P)-binding domain"/>
    <property type="match status" value="1"/>
</dbReference>
<dbReference type="GO" id="GO:0047091">
    <property type="term" value="F:L-lysine 6-monooxygenase (NADPH) activity"/>
    <property type="evidence" value="ECO:0007669"/>
    <property type="project" value="UniProtKB-EC"/>
</dbReference>
<keyword evidence="7" id="KW-0274">FAD</keyword>
<dbReference type="GO" id="GO:0006879">
    <property type="term" value="P:intracellular iron ion homeostasis"/>
    <property type="evidence" value="ECO:0007669"/>
    <property type="project" value="TreeGrafter"/>
</dbReference>
<evidence type="ECO:0000313" key="17">
    <source>
        <dbReference type="Proteomes" id="UP000295680"/>
    </source>
</evidence>
<evidence type="ECO:0000256" key="1">
    <source>
        <dbReference type="ARBA" id="ARBA00001974"/>
    </source>
</evidence>
<evidence type="ECO:0000256" key="15">
    <source>
        <dbReference type="ARBA" id="ARBA00048407"/>
    </source>
</evidence>
<dbReference type="AlphaFoldDB" id="A0A4R2JQT7"/>
<keyword evidence="17" id="KW-1185">Reference proteome</keyword>
<organism evidence="16 17">
    <name type="scientific">Actinocrispum wychmicini</name>
    <dbReference type="NCBI Taxonomy" id="1213861"/>
    <lineage>
        <taxon>Bacteria</taxon>
        <taxon>Bacillati</taxon>
        <taxon>Actinomycetota</taxon>
        <taxon>Actinomycetes</taxon>
        <taxon>Pseudonocardiales</taxon>
        <taxon>Pseudonocardiaceae</taxon>
        <taxon>Actinocrispum</taxon>
    </lineage>
</organism>
<keyword evidence="9" id="KW-0560">Oxidoreductase</keyword>
<keyword evidence="8" id="KW-0521">NADP</keyword>
<evidence type="ECO:0000256" key="7">
    <source>
        <dbReference type="ARBA" id="ARBA00022827"/>
    </source>
</evidence>
<dbReference type="OrthoDB" id="7527071at2"/>
<dbReference type="Proteomes" id="UP000295680">
    <property type="component" value="Unassembled WGS sequence"/>
</dbReference>
<comment type="similarity">
    <text evidence="3">Belongs to the lysine N(6)-hydroxylase/L-ornithine N(5)-oxygenase family.</text>
</comment>
<evidence type="ECO:0000256" key="2">
    <source>
        <dbReference type="ARBA" id="ARBA00004924"/>
    </source>
</evidence>
<evidence type="ECO:0000256" key="14">
    <source>
        <dbReference type="ARBA" id="ARBA00032738"/>
    </source>
</evidence>
<proteinExistence type="inferred from homology"/>
<reference evidence="16 17" key="1">
    <citation type="submission" date="2019-03" db="EMBL/GenBank/DDBJ databases">
        <title>Genomic Encyclopedia of Type Strains, Phase IV (KMG-IV): sequencing the most valuable type-strain genomes for metagenomic binning, comparative biology and taxonomic classification.</title>
        <authorList>
            <person name="Goeker M."/>
        </authorList>
    </citation>
    <scope>NUCLEOTIDE SEQUENCE [LARGE SCALE GENOMIC DNA]</scope>
    <source>
        <strain evidence="16 17">DSM 45934</strain>
    </source>
</reference>
<keyword evidence="6" id="KW-0285">Flavoprotein</keyword>
<dbReference type="SUPFAM" id="SSF51905">
    <property type="entry name" value="FAD/NAD(P)-binding domain"/>
    <property type="match status" value="1"/>
</dbReference>
<dbReference type="InterPro" id="IPR036188">
    <property type="entry name" value="FAD/NAD-bd_sf"/>
</dbReference>
<evidence type="ECO:0000256" key="11">
    <source>
        <dbReference type="ARBA" id="ARBA00029939"/>
    </source>
</evidence>
<evidence type="ECO:0000256" key="6">
    <source>
        <dbReference type="ARBA" id="ARBA00022630"/>
    </source>
</evidence>
<evidence type="ECO:0000256" key="10">
    <source>
        <dbReference type="ARBA" id="ARBA00023033"/>
    </source>
</evidence>
<evidence type="ECO:0000256" key="4">
    <source>
        <dbReference type="ARBA" id="ARBA00013076"/>
    </source>
</evidence>
<comment type="cofactor">
    <cofactor evidence="1">
        <name>FAD</name>
        <dbReference type="ChEBI" id="CHEBI:57692"/>
    </cofactor>
</comment>
<dbReference type="PANTHER" id="PTHR42802:SF1">
    <property type="entry name" value="L-ORNITHINE N(5)-MONOOXYGENASE"/>
    <property type="match status" value="1"/>
</dbReference>
<sequence>MGLDDAKTPNVTSENVRTIGDEGVFGTVGVGFGPANIALAVAHAECSSQRSLAFVEANAGPVWQPGMIIDGSDIQHNPLRDFITPKNPRSPYGYLSFLKSQDRLFNFLNLDAPYPPRSDYAQYVNWVAGHFADKVRYSQTVATISLADEWDAATGRRLIEVRTDAGTLVGRSLSFAPGRSKNIPPVFHPVLGDRVFHFTDYTGQRDKWKANGAPGAVAVIGSSQSAVEILLDLHATLPQTTLHSVFRNFSYVLKDTSPFTEDLLYPSHTDYFFNASPESKRRLTEQVLRSNYGSVDHDILKKLYFSLYENRVHGDESIVLRNNCHVSEVVQDNDGITLALRDEHTGLMSDLRVDAVVLATGFRNFGVAENEELCHPLLVDVAAHYEKNADGTLRVSRGYQLIPADGDPTLPPVFLNGLCESTHGLGDAGSFSLLSYRAFDIERALTACL</sequence>
<dbReference type="InterPro" id="IPR025700">
    <property type="entry name" value="Lys/Orn_oxygenase"/>
</dbReference>
<comment type="pathway">
    <text evidence="2">Siderophore biosynthesis.</text>
</comment>
<gene>
    <name evidence="16" type="ORF">EV192_104401</name>
</gene>
<comment type="caution">
    <text evidence="16">The sequence shown here is derived from an EMBL/GenBank/DDBJ whole genome shotgun (WGS) entry which is preliminary data.</text>
</comment>
<protein>
    <recommendedName>
        <fullName evidence="5">L-lysine N6-monooxygenase MbtG</fullName>
        <ecNumber evidence="4">1.14.13.59</ecNumber>
    </recommendedName>
    <alternativeName>
        <fullName evidence="14">Lysine 6-N-hydroxylase</fullName>
    </alternativeName>
    <alternativeName>
        <fullName evidence="13">Lysine N6-hydroxylase</fullName>
    </alternativeName>
    <alternativeName>
        <fullName evidence="11">Lysine-N-oxygenase</fullName>
    </alternativeName>
    <alternativeName>
        <fullName evidence="12">Mycobactin synthase protein G</fullName>
    </alternativeName>
</protein>
<evidence type="ECO:0000256" key="13">
    <source>
        <dbReference type="ARBA" id="ARBA00032493"/>
    </source>
</evidence>